<comment type="pathway">
    <text evidence="8">Amino-acid biosynthesis; L-threonine biosynthesis; L-threonine from L-aspartate: step 4/5.</text>
</comment>
<dbReference type="NCBIfam" id="TIGR00938">
    <property type="entry name" value="thrB_alt"/>
    <property type="match status" value="1"/>
</dbReference>
<dbReference type="PANTHER" id="PTHR21064:SF6">
    <property type="entry name" value="AMINOGLYCOSIDE PHOSPHOTRANSFERASE DOMAIN-CONTAINING PROTEIN"/>
    <property type="match status" value="1"/>
</dbReference>
<dbReference type="InterPro" id="IPR011009">
    <property type="entry name" value="Kinase-like_dom_sf"/>
</dbReference>
<evidence type="ECO:0000256" key="4">
    <source>
        <dbReference type="ARBA" id="ARBA00022741"/>
    </source>
</evidence>
<keyword evidence="2 8" id="KW-0808">Transferase</keyword>
<dbReference type="GO" id="GO:0009088">
    <property type="term" value="P:threonine biosynthetic process"/>
    <property type="evidence" value="ECO:0007669"/>
    <property type="project" value="UniProtKB-UniRule"/>
</dbReference>
<evidence type="ECO:0000256" key="7">
    <source>
        <dbReference type="ARBA" id="ARBA00038240"/>
    </source>
</evidence>
<accession>A0A059FZR6</accession>
<comment type="catalytic activity">
    <reaction evidence="8">
        <text>L-homoserine + ATP = O-phospho-L-homoserine + ADP + H(+)</text>
        <dbReference type="Rhea" id="RHEA:13985"/>
        <dbReference type="ChEBI" id="CHEBI:15378"/>
        <dbReference type="ChEBI" id="CHEBI:30616"/>
        <dbReference type="ChEBI" id="CHEBI:57476"/>
        <dbReference type="ChEBI" id="CHEBI:57590"/>
        <dbReference type="ChEBI" id="CHEBI:456216"/>
        <dbReference type="EC" id="2.7.1.39"/>
    </reaction>
</comment>
<dbReference type="GO" id="GO:0004413">
    <property type="term" value="F:homoserine kinase activity"/>
    <property type="evidence" value="ECO:0007669"/>
    <property type="project" value="UniProtKB-UniRule"/>
</dbReference>
<dbReference type="AlphaFoldDB" id="A0A059FZR6"/>
<dbReference type="Gene3D" id="3.30.200.20">
    <property type="entry name" value="Phosphorylase Kinase, domain 1"/>
    <property type="match status" value="1"/>
</dbReference>
<dbReference type="Gene3D" id="3.90.1200.10">
    <property type="match status" value="1"/>
</dbReference>
<name>A0A059FZR6_9PROT</name>
<dbReference type="Proteomes" id="UP000025061">
    <property type="component" value="Unassembled WGS sequence"/>
</dbReference>
<dbReference type="NCBIfam" id="NF003558">
    <property type="entry name" value="PRK05231.1"/>
    <property type="match status" value="1"/>
</dbReference>
<evidence type="ECO:0000259" key="10">
    <source>
        <dbReference type="Pfam" id="PF01636"/>
    </source>
</evidence>
<protein>
    <recommendedName>
        <fullName evidence="8 9">Homoserine kinase</fullName>
        <shortName evidence="8">HK</shortName>
        <shortName evidence="8">HSK</shortName>
        <ecNumber evidence="8 9">2.7.1.39</ecNumber>
    </recommendedName>
</protein>
<evidence type="ECO:0000256" key="1">
    <source>
        <dbReference type="ARBA" id="ARBA00022605"/>
    </source>
</evidence>
<dbReference type="HAMAP" id="MF_00301">
    <property type="entry name" value="Homoser_kinase_2"/>
    <property type="match status" value="1"/>
</dbReference>
<keyword evidence="1 8" id="KW-0028">Amino-acid biosynthesis</keyword>
<keyword evidence="5 8" id="KW-0418">Kinase</keyword>
<dbReference type="InterPro" id="IPR002575">
    <property type="entry name" value="Aminoglycoside_PTrfase"/>
</dbReference>
<evidence type="ECO:0000256" key="3">
    <source>
        <dbReference type="ARBA" id="ARBA00022697"/>
    </source>
</evidence>
<gene>
    <name evidence="8" type="primary">thrB</name>
    <name evidence="11" type="ORF">HHI_00510</name>
</gene>
<evidence type="ECO:0000256" key="2">
    <source>
        <dbReference type="ARBA" id="ARBA00022679"/>
    </source>
</evidence>
<dbReference type="SMR" id="A0A059FZR6"/>
<dbReference type="EC" id="2.7.1.39" evidence="8 9"/>
<evidence type="ECO:0000256" key="5">
    <source>
        <dbReference type="ARBA" id="ARBA00022777"/>
    </source>
</evidence>
<evidence type="ECO:0000256" key="8">
    <source>
        <dbReference type="HAMAP-Rule" id="MF_00301"/>
    </source>
</evidence>
<dbReference type="SUPFAM" id="SSF56112">
    <property type="entry name" value="Protein kinase-like (PK-like)"/>
    <property type="match status" value="1"/>
</dbReference>
<dbReference type="EMBL" id="ARYI01000001">
    <property type="protein sequence ID" value="KCZ96115.1"/>
    <property type="molecule type" value="Genomic_DNA"/>
</dbReference>
<dbReference type="RefSeq" id="WP_011645974.1">
    <property type="nucleotide sequence ID" value="NZ_ARYI01000001.1"/>
</dbReference>
<dbReference type="PATRIC" id="fig|1280951.3.peg.103"/>
<sequence length="328" mass="35803">MAVYTQVSDEALAGFLAGYDLGEALAFKGIAEGVENSNYYLETRKGRYILTLFEKRVNAADLPYFIGLKQHLSSKGYPCPEPVMGLDGQALRTLEDRPAVIVTFLDGLSPRRPTAKQCRSLGEGLARMHLALADFKGHRENALGPSSWRRMWDGRGADAEAIQPGLEAEVNACFERINAARAFSANLPRGTIHADLFPDNAFFLGEAFSGAIDFYFACTDALAYDLAVCLNSWAFEEGNATDASRLEYNFSKGSALIAGYQSVRPLEAAEREALPALCLGSAMRFFLTRLSDWSSTPAGALVKPKNPLEYAARLAFHRKIESAEGYGA</sequence>
<keyword evidence="12" id="KW-1185">Reference proteome</keyword>
<evidence type="ECO:0000313" key="12">
    <source>
        <dbReference type="Proteomes" id="UP000025061"/>
    </source>
</evidence>
<evidence type="ECO:0000256" key="6">
    <source>
        <dbReference type="ARBA" id="ARBA00022840"/>
    </source>
</evidence>
<keyword evidence="6 8" id="KW-0067">ATP-binding</keyword>
<keyword evidence="3 8" id="KW-0791">Threonine biosynthesis</keyword>
<comment type="caution">
    <text evidence="11">The sequence shown here is derived from an EMBL/GenBank/DDBJ whole genome shotgun (WGS) entry which is preliminary data.</text>
</comment>
<keyword evidence="4 8" id="KW-0547">Nucleotide-binding</keyword>
<proteinExistence type="inferred from homology"/>
<dbReference type="PANTHER" id="PTHR21064">
    <property type="entry name" value="AMINOGLYCOSIDE PHOSPHOTRANSFERASE DOMAIN-CONTAINING PROTEIN-RELATED"/>
    <property type="match status" value="1"/>
</dbReference>
<reference evidence="11 12" key="1">
    <citation type="submission" date="2013-04" db="EMBL/GenBank/DDBJ databases">
        <title>Hyphomonas hirschiana VP5 Genome Sequencing.</title>
        <authorList>
            <person name="Lai Q."/>
            <person name="Shao Z."/>
        </authorList>
    </citation>
    <scope>NUCLEOTIDE SEQUENCE [LARGE SCALE GENOMIC DNA]</scope>
    <source>
        <strain evidence="11 12">VP5</strain>
    </source>
</reference>
<dbReference type="UniPathway" id="UPA00050">
    <property type="reaction ID" value="UER00064"/>
</dbReference>
<dbReference type="OrthoDB" id="241498at2"/>
<dbReference type="InterPro" id="IPR005280">
    <property type="entry name" value="Homoserine_kinase_II"/>
</dbReference>
<organism evidence="11 12">
    <name type="scientific">Hyphomonas hirschiana VP5</name>
    <dbReference type="NCBI Taxonomy" id="1280951"/>
    <lineage>
        <taxon>Bacteria</taxon>
        <taxon>Pseudomonadati</taxon>
        <taxon>Pseudomonadota</taxon>
        <taxon>Alphaproteobacteria</taxon>
        <taxon>Hyphomonadales</taxon>
        <taxon>Hyphomonadaceae</taxon>
        <taxon>Hyphomonas</taxon>
    </lineage>
</organism>
<dbReference type="CDD" id="cd05153">
    <property type="entry name" value="HomoserineK_II"/>
    <property type="match status" value="1"/>
</dbReference>
<evidence type="ECO:0000313" key="11">
    <source>
        <dbReference type="EMBL" id="KCZ96115.1"/>
    </source>
</evidence>
<dbReference type="InterPro" id="IPR050249">
    <property type="entry name" value="Pseudomonas-type_ThrB"/>
</dbReference>
<dbReference type="Pfam" id="PF01636">
    <property type="entry name" value="APH"/>
    <property type="match status" value="1"/>
</dbReference>
<dbReference type="GO" id="GO:0005524">
    <property type="term" value="F:ATP binding"/>
    <property type="evidence" value="ECO:0007669"/>
    <property type="project" value="UniProtKB-KW"/>
</dbReference>
<comment type="similarity">
    <text evidence="7 8">Belongs to the pseudomonas-type ThrB family.</text>
</comment>
<evidence type="ECO:0000256" key="9">
    <source>
        <dbReference type="NCBIfam" id="TIGR00938"/>
    </source>
</evidence>
<feature type="domain" description="Aminoglycoside phosphotransferase" evidence="10">
    <location>
        <begin position="28"/>
        <end position="266"/>
    </location>
</feature>